<protein>
    <submittedName>
        <fullName evidence="2">Transporter</fullName>
    </submittedName>
</protein>
<keyword evidence="1" id="KW-1133">Transmembrane helix</keyword>
<keyword evidence="1" id="KW-0472">Membrane</keyword>
<name>A0AAE3K8A0_9EURY</name>
<comment type="caution">
    <text evidence="2">The sequence shown here is derived from an EMBL/GenBank/DDBJ whole genome shotgun (WGS) entry which is preliminary data.</text>
</comment>
<evidence type="ECO:0000313" key="3">
    <source>
        <dbReference type="Proteomes" id="UP001203207"/>
    </source>
</evidence>
<sequence length="152" mass="15929">MSTVDIVMWSLHTIFAGVWTGSILFFVGAVLPATTAGTIGRVALVSMVTKLRWLTRIGAVVFVATGGHMAGTRYTADSLFGTGRGHLVLTMLVLWFILTAVVEIGGARLESGAEDDGVDSAIEQSRPIFVIAAVLSVLLLIDAGLLASGQII</sequence>
<gene>
    <name evidence="2" type="ORF">AArcSt2_04985</name>
</gene>
<dbReference type="RefSeq" id="WP_250583300.1">
    <property type="nucleotide sequence ID" value="NZ_JAKRVX010000002.1"/>
</dbReference>
<feature type="transmembrane region" description="Helical" evidence="1">
    <location>
        <begin position="6"/>
        <end position="32"/>
    </location>
</feature>
<organism evidence="2 3">
    <name type="scientific">Natronocalculus amylovorans</name>
    <dbReference type="NCBI Taxonomy" id="2917812"/>
    <lineage>
        <taxon>Archaea</taxon>
        <taxon>Methanobacteriati</taxon>
        <taxon>Methanobacteriota</taxon>
        <taxon>Stenosarchaea group</taxon>
        <taxon>Halobacteria</taxon>
        <taxon>Halobacteriales</taxon>
        <taxon>Haloferacaceae</taxon>
        <taxon>Natronocalculus</taxon>
    </lineage>
</organism>
<keyword evidence="3" id="KW-1185">Reference proteome</keyword>
<feature type="transmembrane region" description="Helical" evidence="1">
    <location>
        <begin position="86"/>
        <end position="107"/>
    </location>
</feature>
<feature type="transmembrane region" description="Helical" evidence="1">
    <location>
        <begin position="128"/>
        <end position="147"/>
    </location>
</feature>
<proteinExistence type="predicted"/>
<accession>A0AAE3K8A0</accession>
<dbReference type="EMBL" id="JAKRVX010000002">
    <property type="protein sequence ID" value="MCL9816295.1"/>
    <property type="molecule type" value="Genomic_DNA"/>
</dbReference>
<dbReference type="AlphaFoldDB" id="A0AAE3K8A0"/>
<evidence type="ECO:0000256" key="1">
    <source>
        <dbReference type="SAM" id="Phobius"/>
    </source>
</evidence>
<evidence type="ECO:0000313" key="2">
    <source>
        <dbReference type="EMBL" id="MCL9816295.1"/>
    </source>
</evidence>
<keyword evidence="1" id="KW-0812">Transmembrane</keyword>
<feature type="transmembrane region" description="Helical" evidence="1">
    <location>
        <begin position="53"/>
        <end position="74"/>
    </location>
</feature>
<reference evidence="2" key="2">
    <citation type="submission" date="2022-02" db="EMBL/GenBank/DDBJ databases">
        <authorList>
            <person name="Elcheninov A.G."/>
            <person name="Sorokin D.Y."/>
            <person name="Kublanov I.V."/>
        </authorList>
    </citation>
    <scope>NUCLEOTIDE SEQUENCE</scope>
    <source>
        <strain evidence="2">AArc-St2</strain>
    </source>
</reference>
<dbReference type="Proteomes" id="UP001203207">
    <property type="component" value="Unassembled WGS sequence"/>
</dbReference>
<reference evidence="2" key="1">
    <citation type="journal article" date="2022" name="Syst. Appl. Microbiol.">
        <title>Natronocalculus amylovorans gen. nov., sp. nov., and Natranaeroarchaeum aerophilus sp. nov., dominant culturable amylolytic natronoarchaea from hypersaline soda lakes in southwestern Siberia.</title>
        <authorList>
            <person name="Sorokin D.Y."/>
            <person name="Elcheninov A.G."/>
            <person name="Khizhniak T.V."/>
            <person name="Koenen M."/>
            <person name="Bale N.J."/>
            <person name="Damste J.S.S."/>
            <person name="Kublanov I.V."/>
        </authorList>
    </citation>
    <scope>NUCLEOTIDE SEQUENCE</scope>
    <source>
        <strain evidence="2">AArc-St2</strain>
    </source>
</reference>